<dbReference type="InterPro" id="IPR043129">
    <property type="entry name" value="ATPase_NBD"/>
</dbReference>
<dbReference type="AlphaFoldDB" id="A0AAN8W0J7"/>
<dbReference type="NCBIfam" id="NF001413">
    <property type="entry name" value="PRK00290.1"/>
    <property type="match status" value="1"/>
</dbReference>
<dbReference type="GO" id="GO:0005524">
    <property type="term" value="F:ATP binding"/>
    <property type="evidence" value="ECO:0007669"/>
    <property type="project" value="UniProtKB-KW"/>
</dbReference>
<dbReference type="SUPFAM" id="SSF100920">
    <property type="entry name" value="Heat shock protein 70kD (HSP70), peptide-binding domain"/>
    <property type="match status" value="1"/>
</dbReference>
<gene>
    <name evidence="7" type="ORF">RJ641_024911</name>
</gene>
<comment type="similarity">
    <text evidence="1 5">Belongs to the heat shock protein 70 family.</text>
</comment>
<feature type="compositionally biased region" description="Polar residues" evidence="6">
    <location>
        <begin position="634"/>
        <end position="654"/>
    </location>
</feature>
<dbReference type="Gene3D" id="1.20.1270.10">
    <property type="match status" value="1"/>
</dbReference>
<dbReference type="GO" id="GO:0140662">
    <property type="term" value="F:ATP-dependent protein folding chaperone"/>
    <property type="evidence" value="ECO:0007669"/>
    <property type="project" value="InterPro"/>
</dbReference>
<dbReference type="PROSITE" id="PS00297">
    <property type="entry name" value="HSP70_1"/>
    <property type="match status" value="1"/>
</dbReference>
<evidence type="ECO:0000313" key="8">
    <source>
        <dbReference type="Proteomes" id="UP001370490"/>
    </source>
</evidence>
<dbReference type="InterPro" id="IPR029047">
    <property type="entry name" value="HSP70_peptide-bd_sf"/>
</dbReference>
<evidence type="ECO:0000256" key="1">
    <source>
        <dbReference type="ARBA" id="ARBA00007381"/>
    </source>
</evidence>
<dbReference type="PROSITE" id="PS00329">
    <property type="entry name" value="HSP70_2"/>
    <property type="match status" value="1"/>
</dbReference>
<dbReference type="InterPro" id="IPR018181">
    <property type="entry name" value="Heat_shock_70_CS"/>
</dbReference>
<evidence type="ECO:0000313" key="7">
    <source>
        <dbReference type="EMBL" id="KAK6943809.1"/>
    </source>
</evidence>
<dbReference type="CDD" id="cd10241">
    <property type="entry name" value="ASKHA_NBD_HSP70_BiP"/>
    <property type="match status" value="1"/>
</dbReference>
<dbReference type="EMBL" id="JBAMMX010000003">
    <property type="protein sequence ID" value="KAK6943809.1"/>
    <property type="molecule type" value="Genomic_DNA"/>
</dbReference>
<protein>
    <submittedName>
        <fullName evidence="7">Heat shock protein 70 family</fullName>
    </submittedName>
</protein>
<dbReference type="FunFam" id="3.30.420.40:FF:000026">
    <property type="entry name" value="Heat shock protein 70"/>
    <property type="match status" value="1"/>
</dbReference>
<dbReference type="PROSITE" id="PS01036">
    <property type="entry name" value="HSP70_3"/>
    <property type="match status" value="1"/>
</dbReference>
<dbReference type="InterPro" id="IPR013126">
    <property type="entry name" value="Hsp_70_fam"/>
</dbReference>
<feature type="region of interest" description="Disordered" evidence="6">
    <location>
        <begin position="633"/>
        <end position="654"/>
    </location>
</feature>
<evidence type="ECO:0000256" key="5">
    <source>
        <dbReference type="RuleBase" id="RU003322"/>
    </source>
</evidence>
<evidence type="ECO:0000256" key="6">
    <source>
        <dbReference type="SAM" id="MobiDB-lite"/>
    </source>
</evidence>
<sequence length="664" mass="75100">MQFESNSKYFYIWSSIRIGSNVDTIIGIDLGTTYSCVAAYRDGQVQIIANDQGNRITPSWVAFTDSERLIGEAAKNQATSNVSRTIFDIKRLMGKQFNDPEVRRDIKFFPYKAVEKDSNPYIQMKMRDAEEKLFRPEEISAMILGKMKETAEAFLGKEIRDAVITVPAYFNDAQRQATKHAGTIAGLNVVRLINEPTAAAMAYGLDNKGVKKNILVYDLGGGTFDVSILTIDDGVFEVRATCGDTHLGGEDFDRNLMDDFIELIRKKHHRDISEDNKALGKLHRECERAKRILSSGYEVRVEIESLFDGVEFSERLTRAKFEELNMELFKKTLELVRWALRDGCLKTSNIDEIVLVGGSTRIPKIRQLLKDLFDGKELNKGINPDEAVAYGAAIQSGILSGVGGKHTEDIVLLDVTPLSLGVGAEADHRMVKVIKRNTVIPTRKSKTFTTLEDNETSIRFEVYEGESEFAKDCHQLGWFVLDGVQRAPMGVPEMLVTFNIDANGILQVTAQDKKTKKSASIVINNRRGCLRQEELERMMGEAKRFREEDRIARQRIEAKNELETYLYDMKSKTSELEKLVDKIDSHGKESIESAVDKAFEWFDENPNAKKDEYEEKMMEVEVIWTHFVEKAKGTSPSRSDIGQQSQPVDHTCISTPQIHPLLPY</sequence>
<keyword evidence="4 5" id="KW-0067">ATP-binding</keyword>
<name>A0AAN8W0J7_9MAGN</name>
<dbReference type="InterPro" id="IPR029048">
    <property type="entry name" value="HSP70_C_sf"/>
</dbReference>
<dbReference type="Gene3D" id="3.90.640.10">
    <property type="entry name" value="Actin, Chain A, domain 4"/>
    <property type="match status" value="1"/>
</dbReference>
<dbReference type="PRINTS" id="PR00301">
    <property type="entry name" value="HEATSHOCK70"/>
</dbReference>
<dbReference type="InterPro" id="IPR042050">
    <property type="entry name" value="BIP_NBD"/>
</dbReference>
<dbReference type="FunFam" id="2.60.34.10:FF:000012">
    <property type="entry name" value="Heat shock 70 kDa protein"/>
    <property type="match status" value="1"/>
</dbReference>
<dbReference type="Gene3D" id="2.60.34.10">
    <property type="entry name" value="Substrate Binding Domain Of DNAk, Chain A, domain 1"/>
    <property type="match status" value="1"/>
</dbReference>
<dbReference type="Gene3D" id="3.30.420.40">
    <property type="match status" value="2"/>
</dbReference>
<keyword evidence="7" id="KW-0346">Stress response</keyword>
<dbReference type="Proteomes" id="UP001370490">
    <property type="component" value="Unassembled WGS sequence"/>
</dbReference>
<reference evidence="7 8" key="1">
    <citation type="submission" date="2023-12" db="EMBL/GenBank/DDBJ databases">
        <title>A high-quality genome assembly for Dillenia turbinata (Dilleniales).</title>
        <authorList>
            <person name="Chanderbali A."/>
        </authorList>
    </citation>
    <scope>NUCLEOTIDE SEQUENCE [LARGE SCALE GENOMIC DNA]</scope>
    <source>
        <strain evidence="7">LSX21</strain>
        <tissue evidence="7">Leaf</tissue>
    </source>
</reference>
<dbReference type="SUPFAM" id="SSF53067">
    <property type="entry name" value="Actin-like ATPase domain"/>
    <property type="match status" value="2"/>
</dbReference>
<organism evidence="7 8">
    <name type="scientific">Dillenia turbinata</name>
    <dbReference type="NCBI Taxonomy" id="194707"/>
    <lineage>
        <taxon>Eukaryota</taxon>
        <taxon>Viridiplantae</taxon>
        <taxon>Streptophyta</taxon>
        <taxon>Embryophyta</taxon>
        <taxon>Tracheophyta</taxon>
        <taxon>Spermatophyta</taxon>
        <taxon>Magnoliopsida</taxon>
        <taxon>eudicotyledons</taxon>
        <taxon>Gunneridae</taxon>
        <taxon>Pentapetalae</taxon>
        <taxon>Dilleniales</taxon>
        <taxon>Dilleniaceae</taxon>
        <taxon>Dillenia</taxon>
    </lineage>
</organism>
<dbReference type="SUPFAM" id="SSF100934">
    <property type="entry name" value="Heat shock protein 70kD (HSP70), C-terminal subdomain"/>
    <property type="match status" value="1"/>
</dbReference>
<dbReference type="PANTHER" id="PTHR19375">
    <property type="entry name" value="HEAT SHOCK PROTEIN 70KDA"/>
    <property type="match status" value="1"/>
</dbReference>
<evidence type="ECO:0000256" key="2">
    <source>
        <dbReference type="ARBA" id="ARBA00022741"/>
    </source>
</evidence>
<evidence type="ECO:0000256" key="3">
    <source>
        <dbReference type="ARBA" id="ARBA00022824"/>
    </source>
</evidence>
<dbReference type="FunFam" id="3.90.640.10:FF:000002">
    <property type="entry name" value="Heat shock 70 kDa"/>
    <property type="match status" value="1"/>
</dbReference>
<keyword evidence="8" id="KW-1185">Reference proteome</keyword>
<evidence type="ECO:0000256" key="4">
    <source>
        <dbReference type="ARBA" id="ARBA00022840"/>
    </source>
</evidence>
<comment type="caution">
    <text evidence="7">The sequence shown here is derived from an EMBL/GenBank/DDBJ whole genome shotgun (WGS) entry which is preliminary data.</text>
</comment>
<proteinExistence type="inferred from homology"/>
<accession>A0AAN8W0J7</accession>
<keyword evidence="3" id="KW-0256">Endoplasmic reticulum</keyword>
<dbReference type="Pfam" id="PF00012">
    <property type="entry name" value="HSP70"/>
    <property type="match status" value="1"/>
</dbReference>
<keyword evidence="2 5" id="KW-0547">Nucleotide-binding</keyword>